<feature type="region of interest" description="Disordered" evidence="2">
    <location>
        <begin position="1"/>
        <end position="88"/>
    </location>
</feature>
<feature type="domain" description="PNPLA" evidence="3">
    <location>
        <begin position="156"/>
        <end position="459"/>
    </location>
</feature>
<name>A0A2I8VND1_9EURY</name>
<dbReference type="InterPro" id="IPR052580">
    <property type="entry name" value="Lipid_Hydrolase"/>
</dbReference>
<dbReference type="GO" id="GO:0006629">
    <property type="term" value="P:lipid metabolic process"/>
    <property type="evidence" value="ECO:0007669"/>
    <property type="project" value="UniProtKB-KW"/>
</dbReference>
<sequence>MDTFSTRTTADRVPRPPRDRKAGRFTRRSPRPNDDVHDSPVTPREFEERSASGVSWWSCPRPTRGLERRRRTVDTAHSPTRDARRRGRTRALRGHDLTRCAWYLRRSAGRTPVVRAASASRARVSGPLSPSENDRSPTIPMNTNPQKLSPDDVHYLSFEGGGGKGAAYLGALTALAHPDIGLLQHEAATDDYHLRRWTDADEFGIRGVAGASVGAITAALLASGWGVRALYENVVSDRTALAGFFDAAEPTHRKVPVALDAGRESPPRRGESSQPANCLVENRGEFVRRLGTRSAGAAVDAPLGKLVGRLTPNPAVRQFFTDPMRHLQNLWVDYGLFSGCSGRSFLETSVRNGRFVDRGDDPRAARSEGGEQDVTFSEHRRRSGIDLVLTGTNLRTGRAAYLSARHGLGGMTVADGVRISMGLPFVFKPVRISQEADPRYAGLWVDGGVLNNNPIHAFDHADGAFNEAVLGLRLEVDGNNEITSLVSYVKALGKTYLDASETREIRTEREGRQTVSLPIPDGTLGLFEFAPSEESVRTAGVASANAVFDYFEVDGDPESSLEAVVGLRAS</sequence>
<accession>A0A2I8VND1</accession>
<evidence type="ECO:0000256" key="1">
    <source>
        <dbReference type="ARBA" id="ARBA00023098"/>
    </source>
</evidence>
<reference evidence="4 5" key="1">
    <citation type="submission" date="2018-01" db="EMBL/GenBank/DDBJ databases">
        <title>Complete genome sequence of Salinigranum rubrum GX10T, an extremely halophilic archaeon isolated from a marine solar saltern.</title>
        <authorList>
            <person name="Han S."/>
        </authorList>
    </citation>
    <scope>NUCLEOTIDE SEQUENCE [LARGE SCALE GENOMIC DNA]</scope>
    <source>
        <strain evidence="4 5">GX10</strain>
    </source>
</reference>
<evidence type="ECO:0000259" key="3">
    <source>
        <dbReference type="PROSITE" id="PS51635"/>
    </source>
</evidence>
<evidence type="ECO:0000313" key="5">
    <source>
        <dbReference type="Proteomes" id="UP000236584"/>
    </source>
</evidence>
<dbReference type="PANTHER" id="PTHR46394:SF1">
    <property type="entry name" value="PNPLA DOMAIN-CONTAINING PROTEIN"/>
    <property type="match status" value="1"/>
</dbReference>
<feature type="compositionally biased region" description="Low complexity" evidence="2">
    <location>
        <begin position="114"/>
        <end position="125"/>
    </location>
</feature>
<feature type="compositionally biased region" description="Basic and acidic residues" evidence="2">
    <location>
        <begin position="357"/>
        <end position="369"/>
    </location>
</feature>
<organism evidence="4 5">
    <name type="scientific">Salinigranum rubrum</name>
    <dbReference type="NCBI Taxonomy" id="755307"/>
    <lineage>
        <taxon>Archaea</taxon>
        <taxon>Methanobacteriati</taxon>
        <taxon>Methanobacteriota</taxon>
        <taxon>Stenosarchaea group</taxon>
        <taxon>Halobacteria</taxon>
        <taxon>Halobacteriales</taxon>
        <taxon>Haloferacaceae</taxon>
        <taxon>Salinigranum</taxon>
    </lineage>
</organism>
<feature type="compositionally biased region" description="Basic and acidic residues" evidence="2">
    <location>
        <begin position="31"/>
        <end position="50"/>
    </location>
</feature>
<dbReference type="InterPro" id="IPR002641">
    <property type="entry name" value="PNPLA_dom"/>
</dbReference>
<keyword evidence="5" id="KW-1185">Reference proteome</keyword>
<dbReference type="KEGG" id="srub:C2R22_18540"/>
<feature type="region of interest" description="Disordered" evidence="2">
    <location>
        <begin position="357"/>
        <end position="378"/>
    </location>
</feature>
<dbReference type="AlphaFoldDB" id="A0A2I8VND1"/>
<dbReference type="Gene3D" id="3.40.1090.10">
    <property type="entry name" value="Cytosolic phospholipase A2 catalytic domain"/>
    <property type="match status" value="1"/>
</dbReference>
<feature type="region of interest" description="Disordered" evidence="2">
    <location>
        <begin position="114"/>
        <end position="148"/>
    </location>
</feature>
<dbReference type="PANTHER" id="PTHR46394">
    <property type="entry name" value="ANNEXIN"/>
    <property type="match status" value="1"/>
</dbReference>
<dbReference type="InterPro" id="IPR016035">
    <property type="entry name" value="Acyl_Trfase/lysoPLipase"/>
</dbReference>
<evidence type="ECO:0000313" key="4">
    <source>
        <dbReference type="EMBL" id="AUV83394.1"/>
    </source>
</evidence>
<gene>
    <name evidence="4" type="ORF">C2R22_18540</name>
</gene>
<dbReference type="EMBL" id="CP026309">
    <property type="protein sequence ID" value="AUV83394.1"/>
    <property type="molecule type" value="Genomic_DNA"/>
</dbReference>
<dbReference type="Pfam" id="PF01734">
    <property type="entry name" value="Patatin"/>
    <property type="match status" value="1"/>
</dbReference>
<proteinExistence type="predicted"/>
<dbReference type="Proteomes" id="UP000236584">
    <property type="component" value="Chromosome"/>
</dbReference>
<keyword evidence="1" id="KW-0443">Lipid metabolism</keyword>
<dbReference type="SUPFAM" id="SSF52151">
    <property type="entry name" value="FabD/lysophospholipase-like"/>
    <property type="match status" value="1"/>
</dbReference>
<dbReference type="PROSITE" id="PS51635">
    <property type="entry name" value="PNPLA"/>
    <property type="match status" value="1"/>
</dbReference>
<evidence type="ECO:0000256" key="2">
    <source>
        <dbReference type="SAM" id="MobiDB-lite"/>
    </source>
</evidence>
<protein>
    <recommendedName>
        <fullName evidence="3">PNPLA domain-containing protein</fullName>
    </recommendedName>
</protein>
<feature type="compositionally biased region" description="Basic and acidic residues" evidence="2">
    <location>
        <begin position="9"/>
        <end position="22"/>
    </location>
</feature>